<reference evidence="2 3" key="1">
    <citation type="submission" date="2016-11" db="EMBL/GenBank/DDBJ databases">
        <authorList>
            <person name="Jaros S."/>
            <person name="Januszkiewicz K."/>
            <person name="Wedrychowicz H."/>
        </authorList>
    </citation>
    <scope>NUCLEOTIDE SEQUENCE [LARGE SCALE GENOMIC DNA]</scope>
    <source>
        <strain evidence="2 3">DSM 15970</strain>
    </source>
</reference>
<protein>
    <submittedName>
        <fullName evidence="2">Helix-turn-helix</fullName>
    </submittedName>
</protein>
<accession>A0A1M6F2Q7</accession>
<dbReference type="Proteomes" id="UP000184342">
    <property type="component" value="Unassembled WGS sequence"/>
</dbReference>
<dbReference type="PROSITE" id="PS50943">
    <property type="entry name" value="HTH_CROC1"/>
    <property type="match status" value="1"/>
</dbReference>
<dbReference type="AlphaFoldDB" id="A0A1M6F2Q7"/>
<name>A0A1M6F2Q7_9FIRM</name>
<dbReference type="EMBL" id="FQYT01000009">
    <property type="protein sequence ID" value="SHI91945.1"/>
    <property type="molecule type" value="Genomic_DNA"/>
</dbReference>
<keyword evidence="3" id="KW-1185">Reference proteome</keyword>
<feature type="domain" description="HTH cro/C1-type" evidence="1">
    <location>
        <begin position="20"/>
        <end position="62"/>
    </location>
</feature>
<proteinExistence type="predicted"/>
<evidence type="ECO:0000313" key="3">
    <source>
        <dbReference type="Proteomes" id="UP000184342"/>
    </source>
</evidence>
<evidence type="ECO:0000313" key="2">
    <source>
        <dbReference type="EMBL" id="SHI91945.1"/>
    </source>
</evidence>
<dbReference type="SMART" id="SM00530">
    <property type="entry name" value="HTH_XRE"/>
    <property type="match status" value="1"/>
</dbReference>
<gene>
    <name evidence="2" type="ORF">SAMN02745691_01034</name>
</gene>
<dbReference type="InterPro" id="IPR010982">
    <property type="entry name" value="Lambda_DNA-bd_dom_sf"/>
</dbReference>
<evidence type="ECO:0000259" key="1">
    <source>
        <dbReference type="PROSITE" id="PS50943"/>
    </source>
</evidence>
<organism evidence="2 3">
    <name type="scientific">Parasporobacterium paucivorans DSM 15970</name>
    <dbReference type="NCBI Taxonomy" id="1122934"/>
    <lineage>
        <taxon>Bacteria</taxon>
        <taxon>Bacillati</taxon>
        <taxon>Bacillota</taxon>
        <taxon>Clostridia</taxon>
        <taxon>Lachnospirales</taxon>
        <taxon>Lachnospiraceae</taxon>
        <taxon>Parasporobacterium</taxon>
    </lineage>
</organism>
<dbReference type="SUPFAM" id="SSF47413">
    <property type="entry name" value="lambda repressor-like DNA-binding domains"/>
    <property type="match status" value="1"/>
</dbReference>
<dbReference type="InterPro" id="IPR001387">
    <property type="entry name" value="Cro/C1-type_HTH"/>
</dbReference>
<dbReference type="RefSeq" id="WP_073993296.1">
    <property type="nucleotide sequence ID" value="NZ_FQYT01000009.1"/>
</dbReference>
<dbReference type="CDD" id="cd00093">
    <property type="entry name" value="HTH_XRE"/>
    <property type="match status" value="1"/>
</dbReference>
<dbReference type="OrthoDB" id="9815852at2"/>
<dbReference type="Pfam" id="PF01381">
    <property type="entry name" value="HTH_3"/>
    <property type="match status" value="1"/>
</dbReference>
<dbReference type="GO" id="GO:0003677">
    <property type="term" value="F:DNA binding"/>
    <property type="evidence" value="ECO:0007669"/>
    <property type="project" value="InterPro"/>
</dbReference>
<dbReference type="STRING" id="1122934.SAMN02745691_01034"/>
<dbReference type="Gene3D" id="1.10.260.40">
    <property type="entry name" value="lambda repressor-like DNA-binding domains"/>
    <property type="match status" value="1"/>
</dbReference>
<sequence length="79" mass="8762">MSDFVSRLNELRASSASTNKEIADSIGISVRGFQFYLSGTKEPTLSKLIALADFFNVSLEYLTGRSDNPEIINRVTSRD</sequence>